<dbReference type="EMBL" id="JBBNAG010000011">
    <property type="protein sequence ID" value="KAK9093938.1"/>
    <property type="molecule type" value="Genomic_DNA"/>
</dbReference>
<reference evidence="2 3" key="1">
    <citation type="submission" date="2024-01" db="EMBL/GenBank/DDBJ databases">
        <title>Genome assemblies of Stephania.</title>
        <authorList>
            <person name="Yang L."/>
        </authorList>
    </citation>
    <scope>NUCLEOTIDE SEQUENCE [LARGE SCALE GENOMIC DNA]</scope>
    <source>
        <strain evidence="2">JXDWG</strain>
        <tissue evidence="2">Leaf</tissue>
    </source>
</reference>
<evidence type="ECO:0000313" key="2">
    <source>
        <dbReference type="EMBL" id="KAK9093938.1"/>
    </source>
</evidence>
<dbReference type="AlphaFoldDB" id="A0AAP0EQI4"/>
<organism evidence="2 3">
    <name type="scientific">Stephania cephalantha</name>
    <dbReference type="NCBI Taxonomy" id="152367"/>
    <lineage>
        <taxon>Eukaryota</taxon>
        <taxon>Viridiplantae</taxon>
        <taxon>Streptophyta</taxon>
        <taxon>Embryophyta</taxon>
        <taxon>Tracheophyta</taxon>
        <taxon>Spermatophyta</taxon>
        <taxon>Magnoliopsida</taxon>
        <taxon>Ranunculales</taxon>
        <taxon>Menispermaceae</taxon>
        <taxon>Menispermoideae</taxon>
        <taxon>Cissampelideae</taxon>
        <taxon>Stephania</taxon>
    </lineage>
</organism>
<dbReference type="Proteomes" id="UP001419268">
    <property type="component" value="Unassembled WGS sequence"/>
</dbReference>
<feature type="compositionally biased region" description="Low complexity" evidence="1">
    <location>
        <begin position="79"/>
        <end position="91"/>
    </location>
</feature>
<protein>
    <submittedName>
        <fullName evidence="2">Uncharacterized protein</fullName>
    </submittedName>
</protein>
<evidence type="ECO:0000313" key="3">
    <source>
        <dbReference type="Proteomes" id="UP001419268"/>
    </source>
</evidence>
<name>A0AAP0EQI4_9MAGN</name>
<accession>A0AAP0EQI4</accession>
<proteinExistence type="predicted"/>
<keyword evidence="3" id="KW-1185">Reference proteome</keyword>
<feature type="region of interest" description="Disordered" evidence="1">
    <location>
        <begin position="73"/>
        <end position="100"/>
    </location>
</feature>
<evidence type="ECO:0000256" key="1">
    <source>
        <dbReference type="SAM" id="MobiDB-lite"/>
    </source>
</evidence>
<sequence>MSTHLRKIPFGLYVKLVDHVELVPQEVTGGSFGGKDYQNNWIDNLESTLEVGDEEQRPQVHEMDDQQLLMGPHHDQQVDDQQQQQQQLQQSECDDDGDPDRLVLMEDDLPPEFWVNLHELQQLPLIHQPLFEQHQPQVLQQHTDDNIINVEDSDDIPPCICLDEYQGNFDLWMETIKKRGHDDQQ</sequence>
<gene>
    <name evidence="2" type="ORF">Scep_025407</name>
</gene>
<comment type="caution">
    <text evidence="2">The sequence shown here is derived from an EMBL/GenBank/DDBJ whole genome shotgun (WGS) entry which is preliminary data.</text>
</comment>